<dbReference type="GO" id="GO:0000287">
    <property type="term" value="F:magnesium ion binding"/>
    <property type="evidence" value="ECO:0007669"/>
    <property type="project" value="InterPro"/>
</dbReference>
<comment type="cofactor">
    <cofactor evidence="1">
        <name>thiamine diphosphate</name>
        <dbReference type="ChEBI" id="CHEBI:58937"/>
    </cofactor>
</comment>
<dbReference type="CDD" id="cd07035">
    <property type="entry name" value="TPP_PYR_POX_like"/>
    <property type="match status" value="1"/>
</dbReference>
<dbReference type="SUPFAM" id="SSF52518">
    <property type="entry name" value="Thiamin diphosphate-binding fold (THDP-binding)"/>
    <property type="match status" value="2"/>
</dbReference>
<dbReference type="EMBL" id="VLKU01000010">
    <property type="protein sequence ID" value="TWI31250.1"/>
    <property type="molecule type" value="Genomic_DNA"/>
</dbReference>
<dbReference type="Gene3D" id="3.40.50.1220">
    <property type="entry name" value="TPP-binding domain"/>
    <property type="match status" value="1"/>
</dbReference>
<keyword evidence="9" id="KW-1185">Reference proteome</keyword>
<evidence type="ECO:0000259" key="7">
    <source>
        <dbReference type="Pfam" id="PF02776"/>
    </source>
</evidence>
<protein>
    <submittedName>
        <fullName evidence="8">Acetolactate synthase-1/2/3 large subunit</fullName>
    </submittedName>
</protein>
<dbReference type="OrthoDB" id="4494979at2"/>
<dbReference type="Pfam" id="PF02775">
    <property type="entry name" value="TPP_enzyme_C"/>
    <property type="match status" value="1"/>
</dbReference>
<dbReference type="GO" id="GO:0050660">
    <property type="term" value="F:flavin adenine dinucleotide binding"/>
    <property type="evidence" value="ECO:0007669"/>
    <property type="project" value="TreeGrafter"/>
</dbReference>
<evidence type="ECO:0000256" key="2">
    <source>
        <dbReference type="ARBA" id="ARBA00007812"/>
    </source>
</evidence>
<accession>A0A562NGP9</accession>
<dbReference type="GO" id="GO:0003984">
    <property type="term" value="F:acetolactate synthase activity"/>
    <property type="evidence" value="ECO:0007669"/>
    <property type="project" value="TreeGrafter"/>
</dbReference>
<dbReference type="Proteomes" id="UP000316225">
    <property type="component" value="Unassembled WGS sequence"/>
</dbReference>
<dbReference type="RefSeq" id="WP_145399197.1">
    <property type="nucleotide sequence ID" value="NZ_VLKU01000010.1"/>
</dbReference>
<evidence type="ECO:0000256" key="3">
    <source>
        <dbReference type="ARBA" id="ARBA00023052"/>
    </source>
</evidence>
<feature type="domain" description="Thiamine pyrophosphate enzyme central" evidence="5">
    <location>
        <begin position="203"/>
        <end position="328"/>
    </location>
</feature>
<evidence type="ECO:0000259" key="5">
    <source>
        <dbReference type="Pfam" id="PF00205"/>
    </source>
</evidence>
<dbReference type="GO" id="GO:0030976">
    <property type="term" value="F:thiamine pyrophosphate binding"/>
    <property type="evidence" value="ECO:0007669"/>
    <property type="project" value="InterPro"/>
</dbReference>
<dbReference type="InterPro" id="IPR011766">
    <property type="entry name" value="TPP_enzyme_TPP-bd"/>
</dbReference>
<gene>
    <name evidence="8" type="ORF">IQ24_03108</name>
</gene>
<feature type="domain" description="Thiamine pyrophosphate enzyme TPP-binding" evidence="6">
    <location>
        <begin position="391"/>
        <end position="535"/>
    </location>
</feature>
<dbReference type="PANTHER" id="PTHR18968">
    <property type="entry name" value="THIAMINE PYROPHOSPHATE ENZYMES"/>
    <property type="match status" value="1"/>
</dbReference>
<evidence type="ECO:0000259" key="6">
    <source>
        <dbReference type="Pfam" id="PF02775"/>
    </source>
</evidence>
<comment type="similarity">
    <text evidence="2 4">Belongs to the TPP enzyme family.</text>
</comment>
<dbReference type="Pfam" id="PF00205">
    <property type="entry name" value="TPP_enzyme_M"/>
    <property type="match status" value="1"/>
</dbReference>
<dbReference type="GO" id="GO:0005948">
    <property type="term" value="C:acetolactate synthase complex"/>
    <property type="evidence" value="ECO:0007669"/>
    <property type="project" value="TreeGrafter"/>
</dbReference>
<dbReference type="InterPro" id="IPR029061">
    <property type="entry name" value="THDP-binding"/>
</dbReference>
<proteinExistence type="inferred from homology"/>
<evidence type="ECO:0000313" key="8">
    <source>
        <dbReference type="EMBL" id="TWI31250.1"/>
    </source>
</evidence>
<dbReference type="Gene3D" id="3.40.50.970">
    <property type="match status" value="2"/>
</dbReference>
<evidence type="ECO:0000256" key="4">
    <source>
        <dbReference type="RuleBase" id="RU362132"/>
    </source>
</evidence>
<comment type="caution">
    <text evidence="8">The sequence shown here is derived from an EMBL/GenBank/DDBJ whole genome shotgun (WGS) entry which is preliminary data.</text>
</comment>
<organism evidence="8 9">
    <name type="scientific">Paracoccus sulfuroxidans</name>
    <dbReference type="NCBI Taxonomy" id="384678"/>
    <lineage>
        <taxon>Bacteria</taxon>
        <taxon>Pseudomonadati</taxon>
        <taxon>Pseudomonadota</taxon>
        <taxon>Alphaproteobacteria</taxon>
        <taxon>Rhodobacterales</taxon>
        <taxon>Paracoccaceae</taxon>
        <taxon>Paracoccus</taxon>
    </lineage>
</organism>
<dbReference type="InterPro" id="IPR012001">
    <property type="entry name" value="Thiamin_PyroP_enz_TPP-bd_dom"/>
</dbReference>
<dbReference type="GO" id="GO:0009099">
    <property type="term" value="P:L-valine biosynthetic process"/>
    <property type="evidence" value="ECO:0007669"/>
    <property type="project" value="TreeGrafter"/>
</dbReference>
<dbReference type="GO" id="GO:0009097">
    <property type="term" value="P:isoleucine biosynthetic process"/>
    <property type="evidence" value="ECO:0007669"/>
    <property type="project" value="TreeGrafter"/>
</dbReference>
<evidence type="ECO:0000256" key="1">
    <source>
        <dbReference type="ARBA" id="ARBA00001964"/>
    </source>
</evidence>
<dbReference type="InterPro" id="IPR029035">
    <property type="entry name" value="DHS-like_NAD/FAD-binding_dom"/>
</dbReference>
<reference evidence="8 9" key="1">
    <citation type="journal article" date="2015" name="Stand. Genomic Sci.">
        <title>Genomic Encyclopedia of Bacterial and Archaeal Type Strains, Phase III: the genomes of soil and plant-associated and newly described type strains.</title>
        <authorList>
            <person name="Whitman W.B."/>
            <person name="Woyke T."/>
            <person name="Klenk H.P."/>
            <person name="Zhou Y."/>
            <person name="Lilburn T.G."/>
            <person name="Beck B.J."/>
            <person name="De Vos P."/>
            <person name="Vandamme P."/>
            <person name="Eisen J.A."/>
            <person name="Garrity G."/>
            <person name="Hugenholtz P."/>
            <person name="Kyrpides N.C."/>
        </authorList>
    </citation>
    <scope>NUCLEOTIDE SEQUENCE [LARGE SCALE GENOMIC DNA]</scope>
    <source>
        <strain evidence="8 9">CGMCC 1.5364</strain>
    </source>
</reference>
<dbReference type="InterPro" id="IPR045229">
    <property type="entry name" value="TPP_enz"/>
</dbReference>
<dbReference type="InterPro" id="IPR012000">
    <property type="entry name" value="Thiamin_PyroP_enz_cen_dom"/>
</dbReference>
<evidence type="ECO:0000313" key="9">
    <source>
        <dbReference type="Proteomes" id="UP000316225"/>
    </source>
</evidence>
<dbReference type="AlphaFoldDB" id="A0A562NGP9"/>
<dbReference type="Pfam" id="PF02776">
    <property type="entry name" value="TPP_enzyme_N"/>
    <property type="match status" value="1"/>
</dbReference>
<sequence>MLDNTRQADGGTALVAWLKAAGTEHVFSVSGGPINPVYRACAELGVQLVHCRHEAAACYMAEARSRVTGKLGVAMVTLGPGVTNAATPAIVSHLGGTPLLIIGAQSSTAVTDRGAGMTYDVLPAMRAVTKWAARCTDPRRLQEYLDMAWRHIWAGRPGPVFLEVPTDILHAPVEEHYRDQLPAAPANPGLPGICAGDRAAFETLLAQSKRPVLLLGDDVFFNRSDRLQEAIEKHSIPFFTLRLARGAVDERHPLCAGPGYVPCNAALRRALEEADCVILVGHHFEFDLGFGDSIGKATKVVQIATDAAILHRNRRADIAFNTSAFHFLWVLAEAKAAPVDQTWAKGLVAEWRAEHAAQAGEDAAEGLHPINAIDAVTAVAPDDTIFVTSHGNVDFWADARIQVKAPGRYLRAGQSGTLGAELPYGPGARLADGKAPVIVFVGDGGVGFHATELDTAARYDAPFITVVLDDEMWAAISLPQEMTYGETWEMKLPRRDWAAVAEALGGKGYHASTAEEIGQAIKDAIASGKPAVVQVPVRSVISPYMKFIS</sequence>
<name>A0A562NGP9_9RHOB</name>
<dbReference type="PANTHER" id="PTHR18968:SF166">
    <property type="entry name" value="2-HYDROXYACYL-COA LYASE 2"/>
    <property type="match status" value="1"/>
</dbReference>
<keyword evidence="3 4" id="KW-0786">Thiamine pyrophosphate</keyword>
<dbReference type="SUPFAM" id="SSF52467">
    <property type="entry name" value="DHS-like NAD/FAD-binding domain"/>
    <property type="match status" value="1"/>
</dbReference>
<feature type="domain" description="Thiamine pyrophosphate enzyme N-terminal TPP-binding" evidence="7">
    <location>
        <begin position="9"/>
        <end position="115"/>
    </location>
</feature>